<dbReference type="RefSeq" id="XP_031569790.1">
    <property type="nucleotide sequence ID" value="XM_031713930.1"/>
</dbReference>
<evidence type="ECO:0000313" key="2">
    <source>
        <dbReference type="RefSeq" id="XP_031569790.1"/>
    </source>
</evidence>
<dbReference type="FunCoup" id="A0A6P8IUA9">
    <property type="interactions" value="582"/>
</dbReference>
<organism evidence="1 2">
    <name type="scientific">Actinia tenebrosa</name>
    <name type="common">Australian red waratah sea anemone</name>
    <dbReference type="NCBI Taxonomy" id="6105"/>
    <lineage>
        <taxon>Eukaryota</taxon>
        <taxon>Metazoa</taxon>
        <taxon>Cnidaria</taxon>
        <taxon>Anthozoa</taxon>
        <taxon>Hexacorallia</taxon>
        <taxon>Actiniaria</taxon>
        <taxon>Actiniidae</taxon>
        <taxon>Actinia</taxon>
    </lineage>
</organism>
<dbReference type="Proteomes" id="UP000515163">
    <property type="component" value="Unplaced"/>
</dbReference>
<dbReference type="GO" id="GO:1901222">
    <property type="term" value="P:regulation of non-canonical NF-kappaB signal transduction"/>
    <property type="evidence" value="ECO:0007669"/>
    <property type="project" value="InterPro"/>
</dbReference>
<proteinExistence type="predicted"/>
<dbReference type="AlphaFoldDB" id="A0A6P8IUA9"/>
<keyword evidence="1" id="KW-1185">Reference proteome</keyword>
<dbReference type="KEGG" id="aten:116304226"/>
<sequence>MALEEDWAYCTMCRSARQGVSTLHRASLRKVEWPDQPMQSLQVSEEPTIYTSINDAFDTILQYMNVSSQQCKRFYRNQPKGKCSNEDKNHIRRFHQPHYPIHYKRNPLQKSEDVHVEVVPGSYAVTAGRWGAERQHTHVVRIEPGQTVDLAFAI</sequence>
<dbReference type="OrthoDB" id="5945634at2759"/>
<dbReference type="PANTHER" id="PTHR14330:SF2">
    <property type="entry name" value="A-KINASE-INTERACTING PROTEIN 1"/>
    <property type="match status" value="1"/>
</dbReference>
<evidence type="ECO:0000313" key="1">
    <source>
        <dbReference type="Proteomes" id="UP000515163"/>
    </source>
</evidence>
<accession>A0A6P8IUA9</accession>
<protein>
    <submittedName>
        <fullName evidence="2">A-kinase-interacting protein 1-like</fullName>
    </submittedName>
</protein>
<name>A0A6P8IUA9_ACTTE</name>
<dbReference type="GeneID" id="116304226"/>
<dbReference type="GO" id="GO:0005654">
    <property type="term" value="C:nucleoplasm"/>
    <property type="evidence" value="ECO:0007669"/>
    <property type="project" value="TreeGrafter"/>
</dbReference>
<dbReference type="InParanoid" id="A0A6P8IUA9"/>
<gene>
    <name evidence="2" type="primary">LOC116304226</name>
</gene>
<dbReference type="InterPro" id="IPR033214">
    <property type="entry name" value="AKIP1"/>
</dbReference>
<reference evidence="2" key="1">
    <citation type="submission" date="2025-08" db="UniProtKB">
        <authorList>
            <consortium name="RefSeq"/>
        </authorList>
    </citation>
    <scope>IDENTIFICATION</scope>
    <source>
        <tissue evidence="2">Tentacle</tissue>
    </source>
</reference>
<dbReference type="PANTHER" id="PTHR14330">
    <property type="entry name" value="A-KINASE-INTERACTING PROTEIN 1"/>
    <property type="match status" value="1"/>
</dbReference>